<evidence type="ECO:0000313" key="6">
    <source>
        <dbReference type="Proteomes" id="UP000472270"/>
    </source>
</evidence>
<dbReference type="InterPro" id="IPR038178">
    <property type="entry name" value="Kringle_sf"/>
</dbReference>
<dbReference type="GO" id="GO:0006508">
    <property type="term" value="P:proteolysis"/>
    <property type="evidence" value="ECO:0007669"/>
    <property type="project" value="TreeGrafter"/>
</dbReference>
<proteinExistence type="predicted"/>
<dbReference type="SUPFAM" id="SSF57440">
    <property type="entry name" value="Kringle-like"/>
    <property type="match status" value="1"/>
</dbReference>
<dbReference type="Ensembl" id="ENSSRHT00000039150.1">
    <property type="protein sequence ID" value="ENSSRHP00000038059.1"/>
    <property type="gene ID" value="ENSSRHG00000019455.1"/>
</dbReference>
<dbReference type="PANTHER" id="PTHR24261:SF13">
    <property type="entry name" value="PLASMINOGEN"/>
    <property type="match status" value="1"/>
</dbReference>
<dbReference type="Pfam" id="PF00051">
    <property type="entry name" value="Kringle"/>
    <property type="match status" value="1"/>
</dbReference>
<keyword evidence="2" id="KW-1015">Disulfide bond</keyword>
<dbReference type="CDD" id="cd00108">
    <property type="entry name" value="KR"/>
    <property type="match status" value="1"/>
</dbReference>
<comment type="caution">
    <text evidence="3">Lacks conserved residue(s) required for the propagation of feature annotation.</text>
</comment>
<dbReference type="GO" id="GO:0005615">
    <property type="term" value="C:extracellular space"/>
    <property type="evidence" value="ECO:0007669"/>
    <property type="project" value="TreeGrafter"/>
</dbReference>
<dbReference type="PROSITE" id="PS00021">
    <property type="entry name" value="KRINGLE_1"/>
    <property type="match status" value="1"/>
</dbReference>
<organism evidence="5 6">
    <name type="scientific">Sinocyclocheilus rhinocerous</name>
    <dbReference type="NCBI Taxonomy" id="307959"/>
    <lineage>
        <taxon>Eukaryota</taxon>
        <taxon>Metazoa</taxon>
        <taxon>Chordata</taxon>
        <taxon>Craniata</taxon>
        <taxon>Vertebrata</taxon>
        <taxon>Euteleostomi</taxon>
        <taxon>Actinopterygii</taxon>
        <taxon>Neopterygii</taxon>
        <taxon>Teleostei</taxon>
        <taxon>Ostariophysi</taxon>
        <taxon>Cypriniformes</taxon>
        <taxon>Cyprinidae</taxon>
        <taxon>Cyprininae</taxon>
        <taxon>Sinocyclocheilus</taxon>
    </lineage>
</organism>
<keyword evidence="1 3" id="KW-0420">Kringle</keyword>
<dbReference type="InterPro" id="IPR013806">
    <property type="entry name" value="Kringle-like"/>
</dbReference>
<dbReference type="Proteomes" id="UP000472270">
    <property type="component" value="Unassembled WGS sequence"/>
</dbReference>
<sequence length="142" mass="15871">MCPGEQCYGDSGALYRGVVNITVSGSSCLPWNSDLLFTELTVETVHSAARRGLGEHAFCRNPDQDKLPWCYTMTERAVSWEYCDIKPCSKPDPELLMTHNSSKQESKITFPKNFSRNPTDFLRCGKGKSHPASPEALDFIGY</sequence>
<evidence type="ECO:0000313" key="5">
    <source>
        <dbReference type="Ensembl" id="ENSSRHP00000038059.1"/>
    </source>
</evidence>
<dbReference type="SMART" id="SM00130">
    <property type="entry name" value="KR"/>
    <property type="match status" value="1"/>
</dbReference>
<dbReference type="GO" id="GO:0005102">
    <property type="term" value="F:signaling receptor binding"/>
    <property type="evidence" value="ECO:0007669"/>
    <property type="project" value="TreeGrafter"/>
</dbReference>
<accession>A0A673IKC3</accession>
<evidence type="ECO:0000256" key="3">
    <source>
        <dbReference type="PROSITE-ProRule" id="PRU00121"/>
    </source>
</evidence>
<dbReference type="InterPro" id="IPR018056">
    <property type="entry name" value="Kringle_CS"/>
</dbReference>
<reference evidence="5" key="2">
    <citation type="submission" date="2025-09" db="UniProtKB">
        <authorList>
            <consortium name="Ensembl"/>
        </authorList>
    </citation>
    <scope>IDENTIFICATION</scope>
</reference>
<feature type="domain" description="Kringle" evidence="4">
    <location>
        <begin position="6"/>
        <end position="88"/>
    </location>
</feature>
<dbReference type="Gene3D" id="2.40.20.10">
    <property type="entry name" value="Plasminogen Kringle 4"/>
    <property type="match status" value="1"/>
</dbReference>
<keyword evidence="6" id="KW-1185">Reference proteome</keyword>
<dbReference type="PROSITE" id="PS50070">
    <property type="entry name" value="KRINGLE_2"/>
    <property type="match status" value="1"/>
</dbReference>
<evidence type="ECO:0000256" key="1">
    <source>
        <dbReference type="ARBA" id="ARBA00022572"/>
    </source>
</evidence>
<protein>
    <recommendedName>
        <fullName evidence="4">Kringle domain-containing protein</fullName>
    </recommendedName>
</protein>
<reference evidence="5" key="1">
    <citation type="submission" date="2025-08" db="UniProtKB">
        <authorList>
            <consortium name="Ensembl"/>
        </authorList>
    </citation>
    <scope>IDENTIFICATION</scope>
</reference>
<dbReference type="InterPro" id="IPR050759">
    <property type="entry name" value="Serine_protease_kringle"/>
</dbReference>
<name>A0A673IKC3_9TELE</name>
<dbReference type="PANTHER" id="PTHR24261">
    <property type="entry name" value="PLASMINOGEN-RELATED"/>
    <property type="match status" value="1"/>
</dbReference>
<evidence type="ECO:0000256" key="2">
    <source>
        <dbReference type="ARBA" id="ARBA00023157"/>
    </source>
</evidence>
<dbReference type="PRINTS" id="PR00018">
    <property type="entry name" value="KRINGLE"/>
</dbReference>
<dbReference type="AlphaFoldDB" id="A0A673IKC3"/>
<dbReference type="InterPro" id="IPR000001">
    <property type="entry name" value="Kringle"/>
</dbReference>
<dbReference type="FunFam" id="2.40.20.10:FF:000016">
    <property type="entry name" value="Coagulation factor XII"/>
    <property type="match status" value="1"/>
</dbReference>
<dbReference type="GO" id="GO:0004175">
    <property type="term" value="F:endopeptidase activity"/>
    <property type="evidence" value="ECO:0007669"/>
    <property type="project" value="TreeGrafter"/>
</dbReference>
<evidence type="ECO:0000259" key="4">
    <source>
        <dbReference type="PROSITE" id="PS50070"/>
    </source>
</evidence>